<keyword evidence="3" id="KW-1185">Reference proteome</keyword>
<name>A0A5C5U817_9GAMM</name>
<dbReference type="SUPFAM" id="SSF50341">
    <property type="entry name" value="CheW-like"/>
    <property type="match status" value="1"/>
</dbReference>
<proteinExistence type="predicted"/>
<organism evidence="2 3">
    <name type="scientific">Luteimonas wenzhouensis</name>
    <dbReference type="NCBI Taxonomy" id="2599615"/>
    <lineage>
        <taxon>Bacteria</taxon>
        <taxon>Pseudomonadati</taxon>
        <taxon>Pseudomonadota</taxon>
        <taxon>Gammaproteobacteria</taxon>
        <taxon>Lysobacterales</taxon>
        <taxon>Lysobacteraceae</taxon>
        <taxon>Luteimonas</taxon>
    </lineage>
</organism>
<reference evidence="2 3" key="1">
    <citation type="submission" date="2019-07" db="EMBL/GenBank/DDBJ databases">
        <title>Luteimonas sp. YD-1 nov., isolated from acidic soil.</title>
        <authorList>
            <person name="Zhou J."/>
        </authorList>
    </citation>
    <scope>NUCLEOTIDE SEQUENCE [LARGE SCALE GENOMIC DNA]</scope>
    <source>
        <strain evidence="2 3">YD-1</strain>
    </source>
</reference>
<dbReference type="Proteomes" id="UP000315949">
    <property type="component" value="Unassembled WGS sequence"/>
</dbReference>
<dbReference type="GO" id="GO:0007165">
    <property type="term" value="P:signal transduction"/>
    <property type="evidence" value="ECO:0007669"/>
    <property type="project" value="InterPro"/>
</dbReference>
<dbReference type="AlphaFoldDB" id="A0A5C5U817"/>
<protein>
    <submittedName>
        <fullName evidence="2">Chemotaxis protein CheW</fullName>
    </submittedName>
</protein>
<evidence type="ECO:0000259" key="1">
    <source>
        <dbReference type="PROSITE" id="PS50851"/>
    </source>
</evidence>
<evidence type="ECO:0000313" key="3">
    <source>
        <dbReference type="Proteomes" id="UP000315949"/>
    </source>
</evidence>
<dbReference type="OrthoDB" id="5765252at2"/>
<feature type="domain" description="CheW-like" evidence="1">
    <location>
        <begin position="8"/>
        <end position="152"/>
    </location>
</feature>
<dbReference type="Pfam" id="PF01584">
    <property type="entry name" value="CheW"/>
    <property type="match status" value="1"/>
</dbReference>
<dbReference type="EMBL" id="VOHE01000001">
    <property type="protein sequence ID" value="TWT21987.1"/>
    <property type="molecule type" value="Genomic_DNA"/>
</dbReference>
<dbReference type="PROSITE" id="PS50851">
    <property type="entry name" value="CHEW"/>
    <property type="match status" value="1"/>
</dbReference>
<dbReference type="GO" id="GO:0006935">
    <property type="term" value="P:chemotaxis"/>
    <property type="evidence" value="ECO:0007669"/>
    <property type="project" value="InterPro"/>
</dbReference>
<dbReference type="InterPro" id="IPR002545">
    <property type="entry name" value="CheW-lke_dom"/>
</dbReference>
<dbReference type="InterPro" id="IPR036061">
    <property type="entry name" value="CheW-like_dom_sf"/>
</dbReference>
<dbReference type="SMART" id="SM00260">
    <property type="entry name" value="CheW"/>
    <property type="match status" value="1"/>
</dbReference>
<comment type="caution">
    <text evidence="2">The sequence shown here is derived from an EMBL/GenBank/DDBJ whole genome shotgun (WGS) entry which is preliminary data.</text>
</comment>
<sequence length="156" mass="16853">MTTPTPSDIRAVLIQTEAARLLLPNATISEVLSYADPEPVESAPGWLLGTIRWRGWRLPLVAFAPLIGHEAEVGGLGHKVVVLKTLGGQPTMPYFALLSRGFPRLVTVSRERLQALDDEDLQGRAGVRAVVVFNDEPAVIPDIDGIELSLRQALAA</sequence>
<dbReference type="Gene3D" id="2.40.50.180">
    <property type="entry name" value="CheA-289, Domain 4"/>
    <property type="match status" value="1"/>
</dbReference>
<evidence type="ECO:0000313" key="2">
    <source>
        <dbReference type="EMBL" id="TWT21987.1"/>
    </source>
</evidence>
<dbReference type="RefSeq" id="WP_146310373.1">
    <property type="nucleotide sequence ID" value="NZ_VOHE01000001.1"/>
</dbReference>
<gene>
    <name evidence="2" type="ORF">FQY79_02375</name>
</gene>
<accession>A0A5C5U817</accession>